<evidence type="ECO:0000256" key="1">
    <source>
        <dbReference type="SAM" id="MobiDB-lite"/>
    </source>
</evidence>
<sequence length="81" mass="8700">GETRAVAELIRGPTKNSNYNLGGAPVTRPTHMNPGPTPVNNVEGPSQTADDLAISLEETHERHVEGLKGLNQIKELATKFL</sequence>
<evidence type="ECO:0000313" key="3">
    <source>
        <dbReference type="Proteomes" id="UP000823775"/>
    </source>
</evidence>
<reference evidence="2 3" key="1">
    <citation type="journal article" date="2021" name="BMC Genomics">
        <title>Datura genome reveals duplications of psychoactive alkaloid biosynthetic genes and high mutation rate following tissue culture.</title>
        <authorList>
            <person name="Rajewski A."/>
            <person name="Carter-House D."/>
            <person name="Stajich J."/>
            <person name="Litt A."/>
        </authorList>
    </citation>
    <scope>NUCLEOTIDE SEQUENCE [LARGE SCALE GENOMIC DNA]</scope>
    <source>
        <strain evidence="2">AR-01</strain>
    </source>
</reference>
<dbReference type="Proteomes" id="UP000823775">
    <property type="component" value="Unassembled WGS sequence"/>
</dbReference>
<proteinExistence type="predicted"/>
<comment type="caution">
    <text evidence="2">The sequence shown here is derived from an EMBL/GenBank/DDBJ whole genome shotgun (WGS) entry which is preliminary data.</text>
</comment>
<gene>
    <name evidence="2" type="ORF">HAX54_047344</name>
</gene>
<dbReference type="EMBL" id="JACEIK010000763">
    <property type="protein sequence ID" value="MCD7461891.1"/>
    <property type="molecule type" value="Genomic_DNA"/>
</dbReference>
<name>A0ABS8SS82_DATST</name>
<organism evidence="2 3">
    <name type="scientific">Datura stramonium</name>
    <name type="common">Jimsonweed</name>
    <name type="synonym">Common thornapple</name>
    <dbReference type="NCBI Taxonomy" id="4076"/>
    <lineage>
        <taxon>Eukaryota</taxon>
        <taxon>Viridiplantae</taxon>
        <taxon>Streptophyta</taxon>
        <taxon>Embryophyta</taxon>
        <taxon>Tracheophyta</taxon>
        <taxon>Spermatophyta</taxon>
        <taxon>Magnoliopsida</taxon>
        <taxon>eudicotyledons</taxon>
        <taxon>Gunneridae</taxon>
        <taxon>Pentapetalae</taxon>
        <taxon>asterids</taxon>
        <taxon>lamiids</taxon>
        <taxon>Solanales</taxon>
        <taxon>Solanaceae</taxon>
        <taxon>Solanoideae</taxon>
        <taxon>Datureae</taxon>
        <taxon>Datura</taxon>
    </lineage>
</organism>
<feature type="region of interest" description="Disordered" evidence="1">
    <location>
        <begin position="13"/>
        <end position="46"/>
    </location>
</feature>
<keyword evidence="3" id="KW-1185">Reference proteome</keyword>
<accession>A0ABS8SS82</accession>
<feature type="non-terminal residue" evidence="2">
    <location>
        <position position="1"/>
    </location>
</feature>
<protein>
    <submittedName>
        <fullName evidence="2">Uncharacterized protein</fullName>
    </submittedName>
</protein>
<evidence type="ECO:0000313" key="2">
    <source>
        <dbReference type="EMBL" id="MCD7461891.1"/>
    </source>
</evidence>